<dbReference type="KEGG" id="pez:HWQ56_13125"/>
<evidence type="ECO:0000313" key="1">
    <source>
        <dbReference type="EMBL" id="QKZ04675.1"/>
    </source>
</evidence>
<evidence type="ECO:0008006" key="3">
    <source>
        <dbReference type="Google" id="ProtNLM"/>
    </source>
</evidence>
<proteinExistence type="predicted"/>
<name>A0A7D5D8D6_9PSED</name>
<keyword evidence="2" id="KW-1185">Reference proteome</keyword>
<dbReference type="AlphaFoldDB" id="A0A7D5D8D6"/>
<dbReference type="RefSeq" id="WP_176570759.1">
    <property type="nucleotide sequence ID" value="NZ_CP056030.1"/>
</dbReference>
<sequence length="118" mass="12820">MKWAWLAVVGLLGGCASVGEIEKSPETMAVISGKSPRQFSDCVVSHLAETRKPSTVEPWRDGFRVIVPQKLSSSPAAIIDIDKRSNDGSSIRLHERISNVPIRPHDVQRAVTACISGE</sequence>
<protein>
    <recommendedName>
        <fullName evidence="3">Lipoprotein</fullName>
    </recommendedName>
</protein>
<reference evidence="1 2" key="1">
    <citation type="submission" date="2020-06" db="EMBL/GenBank/DDBJ databases">
        <title>Pseudomonas eucalypticola sp. nov., an endophyte of Eucalyptus dunnii leaves with biocontrol ability of eucalyptus leaf blight.</title>
        <authorList>
            <person name="Liu Y."/>
            <person name="Song Z."/>
            <person name="Zeng H."/>
            <person name="Lu M."/>
            <person name="Wang X."/>
            <person name="Lian X."/>
            <person name="Zhang Q."/>
        </authorList>
    </citation>
    <scope>NUCLEOTIDE SEQUENCE [LARGE SCALE GENOMIC DNA]</scope>
    <source>
        <strain evidence="1 2">NP-1</strain>
    </source>
</reference>
<dbReference type="Proteomes" id="UP000509568">
    <property type="component" value="Chromosome"/>
</dbReference>
<gene>
    <name evidence="1" type="ORF">HWQ56_13125</name>
</gene>
<dbReference type="EMBL" id="CP056030">
    <property type="protein sequence ID" value="QKZ04675.1"/>
    <property type="molecule type" value="Genomic_DNA"/>
</dbReference>
<evidence type="ECO:0000313" key="2">
    <source>
        <dbReference type="Proteomes" id="UP000509568"/>
    </source>
</evidence>
<accession>A0A7D5D8D6</accession>
<dbReference type="PROSITE" id="PS51257">
    <property type="entry name" value="PROKAR_LIPOPROTEIN"/>
    <property type="match status" value="1"/>
</dbReference>
<organism evidence="1 2">
    <name type="scientific">Pseudomonas eucalypticola</name>
    <dbReference type="NCBI Taxonomy" id="2599595"/>
    <lineage>
        <taxon>Bacteria</taxon>
        <taxon>Pseudomonadati</taxon>
        <taxon>Pseudomonadota</taxon>
        <taxon>Gammaproteobacteria</taxon>
        <taxon>Pseudomonadales</taxon>
        <taxon>Pseudomonadaceae</taxon>
        <taxon>Pseudomonas</taxon>
    </lineage>
</organism>